<feature type="compositionally biased region" description="Basic residues" evidence="1">
    <location>
        <begin position="49"/>
        <end position="58"/>
    </location>
</feature>
<accession>A0A5B0RB56</accession>
<feature type="compositionally biased region" description="Basic residues" evidence="1">
    <location>
        <begin position="74"/>
        <end position="88"/>
    </location>
</feature>
<dbReference type="PANTHER" id="PTHR33246">
    <property type="entry name" value="CCHC-TYPE DOMAIN-CONTAINING PROTEIN"/>
    <property type="match status" value="1"/>
</dbReference>
<evidence type="ECO:0000313" key="3">
    <source>
        <dbReference type="Proteomes" id="UP000325313"/>
    </source>
</evidence>
<feature type="compositionally biased region" description="Basic and acidic residues" evidence="1">
    <location>
        <begin position="59"/>
        <end position="73"/>
    </location>
</feature>
<feature type="compositionally biased region" description="Polar residues" evidence="1">
    <location>
        <begin position="13"/>
        <end position="26"/>
    </location>
</feature>
<dbReference type="EMBL" id="VDEP01000236">
    <property type="protein sequence ID" value="KAA1122295.1"/>
    <property type="molecule type" value="Genomic_DNA"/>
</dbReference>
<dbReference type="AlphaFoldDB" id="A0A5B0RB56"/>
<evidence type="ECO:0000256" key="1">
    <source>
        <dbReference type="SAM" id="MobiDB-lite"/>
    </source>
</evidence>
<dbReference type="PANTHER" id="PTHR33246:SF51">
    <property type="entry name" value="MYB_SANT-LIKE DOMAIN-CONTAINING PROTEIN"/>
    <property type="match status" value="1"/>
</dbReference>
<reference evidence="2 3" key="1">
    <citation type="submission" date="2019-05" db="EMBL/GenBank/DDBJ databases">
        <title>Emergence of the Ug99 lineage of the wheat stem rust pathogen through somatic hybridization.</title>
        <authorList>
            <person name="Li F."/>
            <person name="Upadhyaya N.M."/>
            <person name="Sperschneider J."/>
            <person name="Matny O."/>
            <person name="Nguyen-Phuc H."/>
            <person name="Mago R."/>
            <person name="Raley C."/>
            <person name="Miller M.E."/>
            <person name="Silverstein K.A.T."/>
            <person name="Henningsen E."/>
            <person name="Hirsch C.D."/>
            <person name="Visser B."/>
            <person name="Pretorius Z.A."/>
            <person name="Steffenson B.J."/>
            <person name="Schwessinger B."/>
            <person name="Dodds P.N."/>
            <person name="Figueroa M."/>
        </authorList>
    </citation>
    <scope>NUCLEOTIDE SEQUENCE [LARGE SCALE GENOMIC DNA]</scope>
    <source>
        <strain evidence="2 3">Ug99</strain>
    </source>
</reference>
<feature type="region of interest" description="Disordered" evidence="1">
    <location>
        <begin position="1"/>
        <end position="129"/>
    </location>
</feature>
<evidence type="ECO:0000313" key="2">
    <source>
        <dbReference type="EMBL" id="KAA1122295.1"/>
    </source>
</evidence>
<comment type="caution">
    <text evidence="2">The sequence shown here is derived from an EMBL/GenBank/DDBJ whole genome shotgun (WGS) entry which is preliminary data.</text>
</comment>
<protein>
    <submittedName>
        <fullName evidence="2">Uncharacterized protein</fullName>
    </submittedName>
</protein>
<proteinExistence type="predicted"/>
<feature type="region of interest" description="Disordered" evidence="1">
    <location>
        <begin position="290"/>
        <end position="322"/>
    </location>
</feature>
<gene>
    <name evidence="2" type="ORF">PGTUg99_036337</name>
</gene>
<name>A0A5B0RB56_PUCGR</name>
<organism evidence="2 3">
    <name type="scientific">Puccinia graminis f. sp. tritici</name>
    <dbReference type="NCBI Taxonomy" id="56615"/>
    <lineage>
        <taxon>Eukaryota</taxon>
        <taxon>Fungi</taxon>
        <taxon>Dikarya</taxon>
        <taxon>Basidiomycota</taxon>
        <taxon>Pucciniomycotina</taxon>
        <taxon>Pucciniomycetes</taxon>
        <taxon>Pucciniales</taxon>
        <taxon>Pucciniaceae</taxon>
        <taxon>Puccinia</taxon>
    </lineage>
</organism>
<dbReference type="Proteomes" id="UP000325313">
    <property type="component" value="Unassembled WGS sequence"/>
</dbReference>
<sequence>MSASQVDPILMNFTPSGHSLNVSDLNLGTEIPHQSVDQTDSPNDTTSGPRKKGPHPRRTKDEMILFRAEQDRLKKAKSQAKAKGKRGRTSQPRGRLSRGVQNVTDGDVPLTRPASAPPASQPPLSDFNPPFITEDYENVCGYLEEEANYTQLYGDGSKTTVGTTKVTKAAAYDIFAIYINDNSNRRLHLTGSQLRQRIDGYKKRFMKAKDWAENTGAGIEEGDNLPTVADLLEKKCPCYERMYGIFGGKANVSPLAQHDSGAGAGLYGDAEGHPQGESQEVFLSGWEDTQDELPLDPLDTPGLHLNDDELPPPLNLSGTAMDASPSLMTLRSLAQNGTPVAPFSTPDIGSGTPGENRSGTRRAFANQPSADASPAGPHRELNPARHKPSLALAFESSNADKFAYLKEHMAWEKQKEDKRLEWEKERFNKEIDQAKIGAQAHVQLAQTKLAAAQDLLKTGTSASEVDALLKTIYG</sequence>
<feature type="compositionally biased region" description="Polar residues" evidence="1">
    <location>
        <begin position="35"/>
        <end position="48"/>
    </location>
</feature>
<feature type="region of interest" description="Disordered" evidence="1">
    <location>
        <begin position="337"/>
        <end position="383"/>
    </location>
</feature>